<dbReference type="HAMAP" id="MF_00182">
    <property type="entry name" value="Formyl_trans"/>
    <property type="match status" value="1"/>
</dbReference>
<dbReference type="NCBIfam" id="TIGR00460">
    <property type="entry name" value="fmt"/>
    <property type="match status" value="1"/>
</dbReference>
<evidence type="ECO:0000259" key="7">
    <source>
        <dbReference type="Pfam" id="PF02911"/>
    </source>
</evidence>
<name>A0A6N6VYM9_9BACT</name>
<dbReference type="PANTHER" id="PTHR11138">
    <property type="entry name" value="METHIONYL-TRNA FORMYLTRANSFERASE"/>
    <property type="match status" value="1"/>
</dbReference>
<keyword evidence="3 5" id="KW-0808">Transferase</keyword>
<dbReference type="EMBL" id="WFLM01000002">
    <property type="protein sequence ID" value="KAB8040006.1"/>
    <property type="molecule type" value="Genomic_DNA"/>
</dbReference>
<evidence type="ECO:0000256" key="1">
    <source>
        <dbReference type="ARBA" id="ARBA00010699"/>
    </source>
</evidence>
<dbReference type="InterPro" id="IPR041711">
    <property type="entry name" value="Met-tRNA-FMT_N"/>
</dbReference>
<accession>A0A6N6VYM9</accession>
<dbReference type="CDD" id="cd08704">
    <property type="entry name" value="Met_tRNA_FMT_C"/>
    <property type="match status" value="1"/>
</dbReference>
<dbReference type="Pfam" id="PF02911">
    <property type="entry name" value="Formyl_trans_C"/>
    <property type="match status" value="1"/>
</dbReference>
<dbReference type="Proteomes" id="UP000437748">
    <property type="component" value="Unassembled WGS sequence"/>
</dbReference>
<comment type="function">
    <text evidence="5">Attaches a formyl group to the free amino group of methionyl-tRNA(fMet). The formyl group appears to play a dual role in the initiator identity of N-formylmethionyl-tRNA by promoting its recognition by IF2 and preventing the misappropriation of this tRNA by the elongation apparatus.</text>
</comment>
<keyword evidence="4 5" id="KW-0648">Protein biosynthesis</keyword>
<gene>
    <name evidence="5" type="primary">fmt</name>
    <name evidence="8" type="ORF">GCL60_07005</name>
</gene>
<dbReference type="SUPFAM" id="SSF50486">
    <property type="entry name" value="FMT C-terminal domain-like"/>
    <property type="match status" value="1"/>
</dbReference>
<sequence length="346" mass="38287">MFILCYFVEGKATIPKKRKRYAMSFLQSDNRKKVIFLGTPQVAALALKIILQYEHFLKVILVVSQPPARSSRNGSETPSPVHTLALERGIPVFTPQSAKNPEFLSDLKELKPDLCITAAYGNYLPKEFLDIPIFGTLNIHPSLLPLYRGAAPVQRCIENGDEKTGVSILFSVAAMDAGPILAQEEFSLNDQIKSPELLENLFEKGAKLLVKALPNYFAGLSKPIEQDHTQATKADKIKPEESYLDFSKPASTLHNKVRAFSGWPGTKSIFLLNNDKIEIKIITTKVSQNNLGLKIGDLLFTQNTLSVCCGDDQLLDILELQLPGKKAVSAKDFQNGVKGKLFKLNS</sequence>
<dbReference type="InterPro" id="IPR005793">
    <property type="entry name" value="Formyl_trans_C"/>
</dbReference>
<organism evidence="8 9">
    <name type="scientific">Silvanigrella paludirubra</name>
    <dbReference type="NCBI Taxonomy" id="2499159"/>
    <lineage>
        <taxon>Bacteria</taxon>
        <taxon>Pseudomonadati</taxon>
        <taxon>Bdellovibrionota</taxon>
        <taxon>Oligoflexia</taxon>
        <taxon>Silvanigrellales</taxon>
        <taxon>Silvanigrellaceae</taxon>
        <taxon>Silvanigrella</taxon>
    </lineage>
</organism>
<dbReference type="EC" id="2.1.2.9" evidence="2 5"/>
<evidence type="ECO:0000313" key="9">
    <source>
        <dbReference type="Proteomes" id="UP000437748"/>
    </source>
</evidence>
<dbReference type="InterPro" id="IPR036477">
    <property type="entry name" value="Formyl_transf_N_sf"/>
</dbReference>
<evidence type="ECO:0000256" key="3">
    <source>
        <dbReference type="ARBA" id="ARBA00022679"/>
    </source>
</evidence>
<comment type="catalytic activity">
    <reaction evidence="5">
        <text>L-methionyl-tRNA(fMet) + (6R)-10-formyltetrahydrofolate = N-formyl-L-methionyl-tRNA(fMet) + (6S)-5,6,7,8-tetrahydrofolate + H(+)</text>
        <dbReference type="Rhea" id="RHEA:24380"/>
        <dbReference type="Rhea" id="RHEA-COMP:9952"/>
        <dbReference type="Rhea" id="RHEA-COMP:9953"/>
        <dbReference type="ChEBI" id="CHEBI:15378"/>
        <dbReference type="ChEBI" id="CHEBI:57453"/>
        <dbReference type="ChEBI" id="CHEBI:78530"/>
        <dbReference type="ChEBI" id="CHEBI:78844"/>
        <dbReference type="ChEBI" id="CHEBI:195366"/>
        <dbReference type="EC" id="2.1.2.9"/>
    </reaction>
</comment>
<evidence type="ECO:0000256" key="5">
    <source>
        <dbReference type="HAMAP-Rule" id="MF_00182"/>
    </source>
</evidence>
<evidence type="ECO:0000259" key="6">
    <source>
        <dbReference type="Pfam" id="PF00551"/>
    </source>
</evidence>
<dbReference type="Gene3D" id="3.40.50.12230">
    <property type="match status" value="1"/>
</dbReference>
<proteinExistence type="inferred from homology"/>
<reference evidence="8 9" key="1">
    <citation type="submission" date="2019-10" db="EMBL/GenBank/DDBJ databases">
        <title>New species of Slilvanegrellaceae.</title>
        <authorList>
            <person name="Pitt A."/>
            <person name="Hahn M.W."/>
        </authorList>
    </citation>
    <scope>NUCLEOTIDE SEQUENCE [LARGE SCALE GENOMIC DNA]</scope>
    <source>
        <strain evidence="8 9">SP-Ram-0.45-NSY-1</strain>
    </source>
</reference>
<dbReference type="CDD" id="cd08646">
    <property type="entry name" value="FMT_core_Met-tRNA-FMT_N"/>
    <property type="match status" value="1"/>
</dbReference>
<dbReference type="Pfam" id="PF00551">
    <property type="entry name" value="Formyl_trans_N"/>
    <property type="match status" value="1"/>
</dbReference>
<keyword evidence="9" id="KW-1185">Reference proteome</keyword>
<evidence type="ECO:0000256" key="2">
    <source>
        <dbReference type="ARBA" id="ARBA00012261"/>
    </source>
</evidence>
<dbReference type="InterPro" id="IPR044135">
    <property type="entry name" value="Met-tRNA-FMT_C"/>
</dbReference>
<dbReference type="PANTHER" id="PTHR11138:SF5">
    <property type="entry name" value="METHIONYL-TRNA FORMYLTRANSFERASE, MITOCHONDRIAL"/>
    <property type="match status" value="1"/>
</dbReference>
<evidence type="ECO:0000256" key="4">
    <source>
        <dbReference type="ARBA" id="ARBA00022917"/>
    </source>
</evidence>
<evidence type="ECO:0000313" key="8">
    <source>
        <dbReference type="EMBL" id="KAB8040006.1"/>
    </source>
</evidence>
<feature type="binding site" evidence="5">
    <location>
        <begin position="142"/>
        <end position="145"/>
    </location>
    <ligand>
        <name>(6S)-5,6,7,8-tetrahydrofolate</name>
        <dbReference type="ChEBI" id="CHEBI:57453"/>
    </ligand>
</feature>
<dbReference type="InterPro" id="IPR002376">
    <property type="entry name" value="Formyl_transf_N"/>
</dbReference>
<feature type="domain" description="Formyl transferase C-terminal" evidence="7">
    <location>
        <begin position="236"/>
        <end position="337"/>
    </location>
</feature>
<dbReference type="GO" id="GO:0004479">
    <property type="term" value="F:methionyl-tRNA formyltransferase activity"/>
    <property type="evidence" value="ECO:0007669"/>
    <property type="project" value="UniProtKB-UniRule"/>
</dbReference>
<dbReference type="SUPFAM" id="SSF53328">
    <property type="entry name" value="Formyltransferase"/>
    <property type="match status" value="1"/>
</dbReference>
<dbReference type="AlphaFoldDB" id="A0A6N6VYM9"/>
<feature type="domain" description="Formyl transferase N-terminal" evidence="6">
    <location>
        <begin position="32"/>
        <end position="213"/>
    </location>
</feature>
<protein>
    <recommendedName>
        <fullName evidence="2 5">Methionyl-tRNA formyltransferase</fullName>
        <ecNumber evidence="2 5">2.1.2.9</ecNumber>
    </recommendedName>
</protein>
<comment type="caution">
    <text evidence="8">The sequence shown here is derived from an EMBL/GenBank/DDBJ whole genome shotgun (WGS) entry which is preliminary data.</text>
</comment>
<comment type="similarity">
    <text evidence="1 5">Belongs to the Fmt family.</text>
</comment>
<dbReference type="InterPro" id="IPR005794">
    <property type="entry name" value="Fmt"/>
</dbReference>
<dbReference type="InterPro" id="IPR011034">
    <property type="entry name" value="Formyl_transferase-like_C_sf"/>
</dbReference>